<keyword evidence="1" id="KW-0472">Membrane</keyword>
<reference evidence="2" key="2">
    <citation type="submission" date="2017-08" db="EMBL/GenBank/DDBJ databases">
        <title>Assembly of the North American Bullfrog Genome.</title>
        <authorList>
            <person name="Warren R.L."/>
            <person name="Vandervalk B.P."/>
            <person name="Kucuk E."/>
            <person name="Birol I."/>
            <person name="Helbing C."/>
            <person name="Pandoh P."/>
            <person name="Behsaz B."/>
            <person name="Mohamadi H."/>
            <person name="Chu J."/>
            <person name="Jackman S."/>
            <person name="Hammond S.A."/>
            <person name="Veldhoen N."/>
            <person name="Kirk H."/>
            <person name="Zhao Y."/>
            <person name="Coope R."/>
            <person name="Pleasance S."/>
            <person name="Moore R."/>
            <person name="Holt R."/>
        </authorList>
    </citation>
    <scope>NUCLEOTIDE SEQUENCE</scope>
    <source>
        <strain evidence="2">Bruno</strain>
        <tissue evidence="2">Liver</tissue>
    </source>
</reference>
<reference evidence="3" key="1">
    <citation type="journal article" date="2017" name="Nat. Commun.">
        <title>The North American bullfrog draft genome provides insight into hormonal regulation of long noncoding RNA.</title>
        <authorList>
            <person name="Hammond S.A."/>
            <person name="Warren R.L."/>
            <person name="Vandervalk B.P."/>
            <person name="Kucuk E."/>
            <person name="Khan H."/>
            <person name="Gibb E.A."/>
            <person name="Pandoh P."/>
            <person name="Kirk H."/>
            <person name="Zhao Y."/>
            <person name="Jones M."/>
            <person name="Mungall A.J."/>
            <person name="Coope R."/>
            <person name="Pleasance S."/>
            <person name="Moore R.A."/>
            <person name="Holt R.A."/>
            <person name="Round J.M."/>
            <person name="Ohora S."/>
            <person name="Walle B.V."/>
            <person name="Veldhoen N."/>
            <person name="Helbing C.C."/>
            <person name="Birol I."/>
        </authorList>
    </citation>
    <scope>NUCLEOTIDE SEQUENCE [LARGE SCALE GENOMIC DNA]</scope>
</reference>
<evidence type="ECO:0000313" key="3">
    <source>
        <dbReference type="Proteomes" id="UP000228934"/>
    </source>
</evidence>
<keyword evidence="3" id="KW-1185">Reference proteome</keyword>
<proteinExistence type="predicted"/>
<accession>A0A2G9Q1N4</accession>
<feature type="transmembrane region" description="Helical" evidence="1">
    <location>
        <begin position="12"/>
        <end position="29"/>
    </location>
</feature>
<name>A0A2G9Q1N4_AQUCT</name>
<dbReference type="AlphaFoldDB" id="A0A2G9Q1N4"/>
<protein>
    <submittedName>
        <fullName evidence="2">Uncharacterized protein</fullName>
    </submittedName>
</protein>
<organism evidence="2 3">
    <name type="scientific">Aquarana catesbeiana</name>
    <name type="common">American bullfrog</name>
    <name type="synonym">Rana catesbeiana</name>
    <dbReference type="NCBI Taxonomy" id="8400"/>
    <lineage>
        <taxon>Eukaryota</taxon>
        <taxon>Metazoa</taxon>
        <taxon>Chordata</taxon>
        <taxon>Craniata</taxon>
        <taxon>Vertebrata</taxon>
        <taxon>Euteleostomi</taxon>
        <taxon>Amphibia</taxon>
        <taxon>Batrachia</taxon>
        <taxon>Anura</taxon>
        <taxon>Neobatrachia</taxon>
        <taxon>Ranoidea</taxon>
        <taxon>Ranidae</taxon>
        <taxon>Aquarana</taxon>
    </lineage>
</organism>
<keyword evidence="1" id="KW-0812">Transmembrane</keyword>
<dbReference type="Proteomes" id="UP000228934">
    <property type="component" value="Unassembled WGS sequence"/>
</dbReference>
<dbReference type="EMBL" id="KZ369991">
    <property type="protein sequence ID" value="PIO09516.1"/>
    <property type="molecule type" value="Genomic_DNA"/>
</dbReference>
<sequence>MSSARFFGFSNWPSSIIWFVSIQWVFLFINW</sequence>
<keyword evidence="1" id="KW-1133">Transmembrane helix</keyword>
<dbReference type="EMBL" id="KZ369991">
    <property type="protein sequence ID" value="PIO09515.1"/>
    <property type="molecule type" value="Genomic_DNA"/>
</dbReference>
<evidence type="ECO:0000256" key="1">
    <source>
        <dbReference type="SAM" id="Phobius"/>
    </source>
</evidence>
<dbReference type="EMBL" id="KZ369991">
    <property type="protein sequence ID" value="PIO09514.1"/>
    <property type="molecule type" value="Genomic_DNA"/>
</dbReference>
<evidence type="ECO:0000313" key="2">
    <source>
        <dbReference type="EMBL" id="PIO09514.1"/>
    </source>
</evidence>
<gene>
    <name evidence="2" type="ORF">AB205_0041520</name>
</gene>